<comment type="caution">
    <text evidence="1">The sequence shown here is derived from an EMBL/GenBank/DDBJ whole genome shotgun (WGS) entry which is preliminary data.</text>
</comment>
<name>A0A2N3U6M2_9BACT</name>
<dbReference type="AlphaFoldDB" id="A0A2N3U6M2"/>
<protein>
    <submittedName>
        <fullName evidence="1">Uncharacterized protein</fullName>
    </submittedName>
</protein>
<evidence type="ECO:0000313" key="2">
    <source>
        <dbReference type="Proteomes" id="UP000233782"/>
    </source>
</evidence>
<dbReference type="Proteomes" id="UP000233782">
    <property type="component" value="Unassembled WGS sequence"/>
</dbReference>
<reference evidence="1 2" key="1">
    <citation type="submission" date="2017-12" db="EMBL/GenBank/DDBJ databases">
        <title>Genomic Encyclopedia of Type Strains, Phase III (KMG-III): the genomes of soil and plant-associated and newly described type strains.</title>
        <authorList>
            <person name="Whitman W."/>
        </authorList>
    </citation>
    <scope>NUCLEOTIDE SEQUENCE [LARGE SCALE GENOMIC DNA]</scope>
    <source>
        <strain evidence="1 2">LP43</strain>
    </source>
</reference>
<accession>A0A2N3U6M2</accession>
<gene>
    <name evidence="1" type="ORF">BD749_3892</name>
</gene>
<proteinExistence type="predicted"/>
<dbReference type="RefSeq" id="WP_101447506.1">
    <property type="nucleotide sequence ID" value="NZ_PJMU01000010.1"/>
</dbReference>
<keyword evidence="2" id="KW-1185">Reference proteome</keyword>
<evidence type="ECO:0000313" key="1">
    <source>
        <dbReference type="EMBL" id="PKV62391.1"/>
    </source>
</evidence>
<organism evidence="1 2">
    <name type="scientific">Pontibacter ramchanderi</name>
    <dbReference type="NCBI Taxonomy" id="1179743"/>
    <lineage>
        <taxon>Bacteria</taxon>
        <taxon>Pseudomonadati</taxon>
        <taxon>Bacteroidota</taxon>
        <taxon>Cytophagia</taxon>
        <taxon>Cytophagales</taxon>
        <taxon>Hymenobacteraceae</taxon>
        <taxon>Pontibacter</taxon>
    </lineage>
</organism>
<dbReference type="EMBL" id="PJMU01000010">
    <property type="protein sequence ID" value="PKV62391.1"/>
    <property type="molecule type" value="Genomic_DNA"/>
</dbReference>
<sequence length="175" mass="20310">MNLEEDDYARIQLVSFDYPAAGKERYYFLEMSSLQATTLLEPALKIKRLEIVAYDSNDNYLSTAETNNFKTLSDFNTYFLKNPDFYIHNLEMELENGSKINSHDDGEVSITIAKDSEQIEIIKRVLKNYKIQEDLITEMKRSPEHYLAIDSVGKVVADYSSFDEYVEKGRKQIFG</sequence>